<dbReference type="PANTHER" id="PTHR30469">
    <property type="entry name" value="MULTIDRUG RESISTANCE PROTEIN MDTA"/>
    <property type="match status" value="1"/>
</dbReference>
<dbReference type="SUPFAM" id="SSF111369">
    <property type="entry name" value="HlyD-like secretion proteins"/>
    <property type="match status" value="1"/>
</dbReference>
<protein>
    <submittedName>
        <fullName evidence="12">Multidrug transporter subunit MdtA</fullName>
    </submittedName>
</protein>
<dbReference type="Pfam" id="PF25917">
    <property type="entry name" value="BSH_RND"/>
    <property type="match status" value="1"/>
</dbReference>
<dbReference type="InterPro" id="IPR058637">
    <property type="entry name" value="YknX-like_C"/>
</dbReference>
<feature type="region of interest" description="Disordered" evidence="6">
    <location>
        <begin position="394"/>
        <end position="421"/>
    </location>
</feature>
<comment type="subcellular location">
    <subcellularLocation>
        <location evidence="1">Cell membrane</location>
    </subcellularLocation>
</comment>
<dbReference type="Pfam" id="PF25876">
    <property type="entry name" value="HH_MFP_RND"/>
    <property type="match status" value="1"/>
</dbReference>
<evidence type="ECO:0000259" key="11">
    <source>
        <dbReference type="Pfam" id="PF25989"/>
    </source>
</evidence>
<dbReference type="RefSeq" id="WP_064041647.1">
    <property type="nucleotide sequence ID" value="NZ_LUUJ01000103.1"/>
</dbReference>
<dbReference type="Proteomes" id="UP000077857">
    <property type="component" value="Unassembled WGS sequence"/>
</dbReference>
<reference evidence="12 13" key="1">
    <citation type="submission" date="2016-03" db="EMBL/GenBank/DDBJ databases">
        <authorList>
            <person name="Ploux O."/>
        </authorList>
    </citation>
    <scope>NUCLEOTIDE SEQUENCE [LARGE SCALE GENOMIC DNA]</scope>
    <source>
        <strain evidence="12 13">R-45378</strain>
    </source>
</reference>
<dbReference type="InterPro" id="IPR058625">
    <property type="entry name" value="MdtA-like_BSH"/>
</dbReference>
<feature type="domain" description="Multidrug resistance protein MdtA-like beta-barrel" evidence="10">
    <location>
        <begin position="236"/>
        <end position="320"/>
    </location>
</feature>
<comment type="similarity">
    <text evidence="2">Belongs to the membrane fusion protein (MFP) (TC 8.A.1) family.</text>
</comment>
<proteinExistence type="inferred from homology"/>
<evidence type="ECO:0000256" key="3">
    <source>
        <dbReference type="ARBA" id="ARBA00022475"/>
    </source>
</evidence>
<evidence type="ECO:0000313" key="12">
    <source>
        <dbReference type="EMBL" id="OAI13075.1"/>
    </source>
</evidence>
<dbReference type="GO" id="GO:0015562">
    <property type="term" value="F:efflux transmembrane transporter activity"/>
    <property type="evidence" value="ECO:0007669"/>
    <property type="project" value="TreeGrafter"/>
</dbReference>
<accession>A0A177N5E7</accession>
<evidence type="ECO:0000313" key="13">
    <source>
        <dbReference type="Proteomes" id="UP000077857"/>
    </source>
</evidence>
<dbReference type="Gene3D" id="2.40.50.100">
    <property type="match status" value="1"/>
</dbReference>
<keyword evidence="5 7" id="KW-0472">Membrane</keyword>
<comment type="caution">
    <text evidence="12">The sequence shown here is derived from an EMBL/GenBank/DDBJ whole genome shotgun (WGS) entry which is preliminary data.</text>
</comment>
<keyword evidence="3" id="KW-1003">Cell membrane</keyword>
<evidence type="ECO:0000259" key="8">
    <source>
        <dbReference type="Pfam" id="PF25876"/>
    </source>
</evidence>
<dbReference type="Pfam" id="PF25944">
    <property type="entry name" value="Beta-barrel_RND"/>
    <property type="match status" value="1"/>
</dbReference>
<feature type="domain" description="Multidrug resistance protein MdtA-like barrel-sandwich hybrid" evidence="9">
    <location>
        <begin position="90"/>
        <end position="232"/>
    </location>
</feature>
<evidence type="ECO:0000259" key="10">
    <source>
        <dbReference type="Pfam" id="PF25944"/>
    </source>
</evidence>
<evidence type="ECO:0000256" key="7">
    <source>
        <dbReference type="SAM" id="Phobius"/>
    </source>
</evidence>
<evidence type="ECO:0000256" key="1">
    <source>
        <dbReference type="ARBA" id="ARBA00004236"/>
    </source>
</evidence>
<evidence type="ECO:0000256" key="5">
    <source>
        <dbReference type="ARBA" id="ARBA00023136"/>
    </source>
</evidence>
<dbReference type="Pfam" id="PF25989">
    <property type="entry name" value="YknX_C"/>
    <property type="match status" value="1"/>
</dbReference>
<evidence type="ECO:0000256" key="6">
    <source>
        <dbReference type="SAM" id="MobiDB-lite"/>
    </source>
</evidence>
<name>A0A177N5E7_9GAMM</name>
<dbReference type="PANTHER" id="PTHR30469:SF12">
    <property type="entry name" value="MULTIDRUG RESISTANCE PROTEIN MDTA"/>
    <property type="match status" value="1"/>
</dbReference>
<dbReference type="NCBIfam" id="NF008589">
    <property type="entry name" value="PRK11556.1"/>
    <property type="match status" value="1"/>
</dbReference>
<dbReference type="NCBIfam" id="TIGR01730">
    <property type="entry name" value="RND_mfp"/>
    <property type="match status" value="1"/>
</dbReference>
<evidence type="ECO:0000256" key="4">
    <source>
        <dbReference type="ARBA" id="ARBA00022519"/>
    </source>
</evidence>
<organism evidence="12 13">
    <name type="scientific">Methylomonas koyamae</name>
    <dbReference type="NCBI Taxonomy" id="702114"/>
    <lineage>
        <taxon>Bacteria</taxon>
        <taxon>Pseudomonadati</taxon>
        <taxon>Pseudomonadota</taxon>
        <taxon>Gammaproteobacteria</taxon>
        <taxon>Methylococcales</taxon>
        <taxon>Methylococcaceae</taxon>
        <taxon>Methylomonas</taxon>
    </lineage>
</organism>
<feature type="domain" description="YknX-like C-terminal permuted SH3-like" evidence="11">
    <location>
        <begin position="324"/>
        <end position="393"/>
    </location>
</feature>
<sequence>MTNQPTTPPVSGKSRTWFWLVTPLLLSLAGAGIYFHNGEAAPEQKTEKGGKGRRFFQEDDAPAVVAVETARSGDFPVYLNALGTVTALKTVTVKPRVDGELVKVHFSEGQLVKAGDLLAEIDPRPFQVQLQQVQGQLQRDQALLKNAELDQSRYQTLLEQDSIAAQQTVTQESVVKQYRGSVEMDQALVDNAKLQLNYAKLTAPISGRVGLRQVDQGNIVRASDANGLVIITQLQPISVVFTLPEDQLPEVAKRYRQGQDIGIEAYDRSGKTKLAAGKLIALDNQIDPATGTIKLKAEFDNREQTLFANQFVNVRMHLDTLHNVTQIPAAALQHDAQGTFVYVVDSENVAHLRRIEPGPGNDEKIAVPNALTAGEALIVNGSDRVKDGAKVDVAERDGQTVAAQPNANPPDSEAGKRRRRG</sequence>
<dbReference type="Gene3D" id="2.40.30.170">
    <property type="match status" value="1"/>
</dbReference>
<dbReference type="InterPro" id="IPR006143">
    <property type="entry name" value="RND_pump_MFP"/>
</dbReference>
<dbReference type="InterPro" id="IPR058624">
    <property type="entry name" value="MdtA-like_HH"/>
</dbReference>
<dbReference type="GO" id="GO:1990281">
    <property type="term" value="C:efflux pump complex"/>
    <property type="evidence" value="ECO:0007669"/>
    <property type="project" value="TreeGrafter"/>
</dbReference>
<dbReference type="Gene3D" id="2.40.420.20">
    <property type="match status" value="1"/>
</dbReference>
<dbReference type="OrthoDB" id="9783047at2"/>
<dbReference type="Gene3D" id="1.10.287.470">
    <property type="entry name" value="Helix hairpin bin"/>
    <property type="match status" value="1"/>
</dbReference>
<keyword evidence="7" id="KW-1133">Transmembrane helix</keyword>
<dbReference type="EMBL" id="LUUJ01000103">
    <property type="protein sequence ID" value="OAI13075.1"/>
    <property type="molecule type" value="Genomic_DNA"/>
</dbReference>
<evidence type="ECO:0000259" key="9">
    <source>
        <dbReference type="Pfam" id="PF25917"/>
    </source>
</evidence>
<feature type="transmembrane region" description="Helical" evidence="7">
    <location>
        <begin position="16"/>
        <end position="35"/>
    </location>
</feature>
<feature type="domain" description="Multidrug resistance protein MdtA-like alpha-helical hairpin" evidence="8">
    <location>
        <begin position="129"/>
        <end position="199"/>
    </location>
</feature>
<dbReference type="AlphaFoldDB" id="A0A177N5E7"/>
<dbReference type="InterPro" id="IPR058626">
    <property type="entry name" value="MdtA-like_b-barrel"/>
</dbReference>
<keyword evidence="4" id="KW-0997">Cell inner membrane</keyword>
<evidence type="ECO:0000256" key="2">
    <source>
        <dbReference type="ARBA" id="ARBA00009477"/>
    </source>
</evidence>
<keyword evidence="7" id="KW-0812">Transmembrane</keyword>
<gene>
    <name evidence="12" type="ORF">A1507_18145</name>
</gene>